<dbReference type="NCBIfam" id="TIGR02141">
    <property type="entry name" value="modB_ABC"/>
    <property type="match status" value="1"/>
</dbReference>
<evidence type="ECO:0000256" key="1">
    <source>
        <dbReference type="ARBA" id="ARBA00002949"/>
    </source>
</evidence>
<keyword evidence="7 10" id="KW-0812">Transmembrane</keyword>
<reference evidence="13 14" key="1">
    <citation type="submission" date="2021-12" db="EMBL/GenBank/DDBJ databases">
        <title>Genome seq of P8.</title>
        <authorList>
            <person name="Seo T."/>
        </authorList>
    </citation>
    <scope>NUCLEOTIDE SEQUENCE [LARGE SCALE GENOMIC DNA]</scope>
    <source>
        <strain evidence="13 14">P8</strain>
    </source>
</reference>
<evidence type="ECO:0000256" key="9">
    <source>
        <dbReference type="ARBA" id="ARBA00023136"/>
    </source>
</evidence>
<feature type="transmembrane region" description="Helical" evidence="10">
    <location>
        <begin position="147"/>
        <end position="172"/>
    </location>
</feature>
<dbReference type="Pfam" id="PF00528">
    <property type="entry name" value="BPD_transp_1"/>
    <property type="match status" value="1"/>
</dbReference>
<dbReference type="RefSeq" id="WP_233373560.1">
    <property type="nucleotide sequence ID" value="NZ_JAJTWU010000007.1"/>
</dbReference>
<dbReference type="CDD" id="cd06261">
    <property type="entry name" value="TM_PBP2"/>
    <property type="match status" value="1"/>
</dbReference>
<sequence length="231" mass="24363">MSADDWIAVRLTAELASLATLLLMLVGTPLAWWLARTRSAAKPLVASIVALPLVLPPSVLGFYLLVTMGPHGPVGQFTTWLGLGRLPFTFPGLVVASVLYSLPFVVQPLQQAFEAVPARALEAAATLRAGPWDRFVTIALPLARPGFVTAGVLGFAHTVGEFGVVLMIGGNIPGQTRVLSVALYEHVEATDFAAAHRLAAGMVAFALLVLLTLHIANRRRAAQVDGVEAGT</sequence>
<keyword evidence="6 11" id="KW-0500">Molybdenum</keyword>
<feature type="domain" description="ABC transmembrane type-1" evidence="12">
    <location>
        <begin position="9"/>
        <end position="215"/>
    </location>
</feature>
<keyword evidence="14" id="KW-1185">Reference proteome</keyword>
<evidence type="ECO:0000256" key="4">
    <source>
        <dbReference type="ARBA" id="ARBA00022448"/>
    </source>
</evidence>
<dbReference type="InterPro" id="IPR035906">
    <property type="entry name" value="MetI-like_sf"/>
</dbReference>
<keyword evidence="8 10" id="KW-1133">Transmembrane helix</keyword>
<feature type="transmembrane region" description="Helical" evidence="10">
    <location>
        <begin position="192"/>
        <end position="213"/>
    </location>
</feature>
<evidence type="ECO:0000256" key="10">
    <source>
        <dbReference type="RuleBase" id="RU363032"/>
    </source>
</evidence>
<comment type="similarity">
    <text evidence="3 11">Belongs to the binding-protein-dependent transport system permease family. CysTW subfamily.</text>
</comment>
<feature type="transmembrane region" description="Helical" evidence="10">
    <location>
        <begin position="15"/>
        <end position="35"/>
    </location>
</feature>
<evidence type="ECO:0000313" key="14">
    <source>
        <dbReference type="Proteomes" id="UP001200741"/>
    </source>
</evidence>
<evidence type="ECO:0000259" key="12">
    <source>
        <dbReference type="PROSITE" id="PS50928"/>
    </source>
</evidence>
<keyword evidence="9 10" id="KW-0472">Membrane</keyword>
<comment type="subcellular location">
    <subcellularLocation>
        <location evidence="11">Cell inner membrane</location>
        <topology evidence="11">Multi-pass membrane protein</topology>
    </subcellularLocation>
    <subcellularLocation>
        <location evidence="2 10">Cell membrane</location>
        <topology evidence="2 10">Multi-pass membrane protein</topology>
    </subcellularLocation>
</comment>
<evidence type="ECO:0000256" key="11">
    <source>
        <dbReference type="RuleBase" id="RU365097"/>
    </source>
</evidence>
<evidence type="ECO:0000256" key="2">
    <source>
        <dbReference type="ARBA" id="ARBA00004651"/>
    </source>
</evidence>
<evidence type="ECO:0000256" key="3">
    <source>
        <dbReference type="ARBA" id="ARBA00007069"/>
    </source>
</evidence>
<evidence type="ECO:0000256" key="8">
    <source>
        <dbReference type="ARBA" id="ARBA00022989"/>
    </source>
</evidence>
<keyword evidence="4 10" id="KW-0813">Transport</keyword>
<dbReference type="PANTHER" id="PTHR30183:SF8">
    <property type="entry name" value="MOLYBDENUM TRANSPORT SYSTEM PERMEASE"/>
    <property type="match status" value="1"/>
</dbReference>
<dbReference type="Gene3D" id="1.10.3720.10">
    <property type="entry name" value="MetI-like"/>
    <property type="match status" value="1"/>
</dbReference>
<comment type="caution">
    <text evidence="13">The sequence shown here is derived from an EMBL/GenBank/DDBJ whole genome shotgun (WGS) entry which is preliminary data.</text>
</comment>
<comment type="function">
    <text evidence="1 11">Part of the binding-protein-dependent transport system for molybdenum; probably responsible for the translocation of the substrate across the membrane.</text>
</comment>
<gene>
    <name evidence="13" type="primary">modB</name>
    <name evidence="13" type="ORF">LXT13_19200</name>
</gene>
<evidence type="ECO:0000256" key="5">
    <source>
        <dbReference type="ARBA" id="ARBA00022475"/>
    </source>
</evidence>
<dbReference type="InterPro" id="IPR000515">
    <property type="entry name" value="MetI-like"/>
</dbReference>
<dbReference type="Proteomes" id="UP001200741">
    <property type="component" value="Unassembled WGS sequence"/>
</dbReference>
<dbReference type="EMBL" id="JAJTWU010000007">
    <property type="protein sequence ID" value="MCE4556528.1"/>
    <property type="molecule type" value="Genomic_DNA"/>
</dbReference>
<evidence type="ECO:0000256" key="7">
    <source>
        <dbReference type="ARBA" id="ARBA00022692"/>
    </source>
</evidence>
<evidence type="ECO:0000256" key="6">
    <source>
        <dbReference type="ARBA" id="ARBA00022505"/>
    </source>
</evidence>
<keyword evidence="5" id="KW-1003">Cell membrane</keyword>
<accession>A0ABS8Y0Q4</accession>
<protein>
    <recommendedName>
        <fullName evidence="11">Molybdenum transport system permease</fullName>
    </recommendedName>
</protein>
<dbReference type="PROSITE" id="PS50928">
    <property type="entry name" value="ABC_TM1"/>
    <property type="match status" value="1"/>
</dbReference>
<dbReference type="SUPFAM" id="SSF161098">
    <property type="entry name" value="MetI-like"/>
    <property type="match status" value="1"/>
</dbReference>
<name>A0ABS8Y0Q4_9BURK</name>
<feature type="transmembrane region" description="Helical" evidence="10">
    <location>
        <begin position="44"/>
        <end position="66"/>
    </location>
</feature>
<evidence type="ECO:0000313" key="13">
    <source>
        <dbReference type="EMBL" id="MCE4556528.1"/>
    </source>
</evidence>
<organism evidence="13 14">
    <name type="scientific">Pelomonas cellulosilytica</name>
    <dbReference type="NCBI Taxonomy" id="2906762"/>
    <lineage>
        <taxon>Bacteria</taxon>
        <taxon>Pseudomonadati</taxon>
        <taxon>Pseudomonadota</taxon>
        <taxon>Betaproteobacteria</taxon>
        <taxon>Burkholderiales</taxon>
        <taxon>Sphaerotilaceae</taxon>
        <taxon>Roseateles</taxon>
    </lineage>
</organism>
<feature type="transmembrane region" description="Helical" evidence="10">
    <location>
        <begin position="86"/>
        <end position="106"/>
    </location>
</feature>
<keyword evidence="11" id="KW-0997">Cell inner membrane</keyword>
<dbReference type="PANTHER" id="PTHR30183">
    <property type="entry name" value="MOLYBDENUM TRANSPORT SYSTEM PERMEASE PROTEIN MODB"/>
    <property type="match status" value="1"/>
</dbReference>
<dbReference type="InterPro" id="IPR011867">
    <property type="entry name" value="ModB_ABC"/>
</dbReference>
<proteinExistence type="inferred from homology"/>